<dbReference type="PANTHER" id="PTHR23088:SF27">
    <property type="entry name" value="DEAMINATED GLUTATHIONE AMIDASE"/>
    <property type="match status" value="1"/>
</dbReference>
<evidence type="ECO:0000313" key="3">
    <source>
        <dbReference type="EMBL" id="UVW35564.1"/>
    </source>
</evidence>
<dbReference type="InterPro" id="IPR036526">
    <property type="entry name" value="C-N_Hydrolase_sf"/>
</dbReference>
<protein>
    <submittedName>
        <fullName evidence="3">Carbon-nitrogen hydrolase family protein</fullName>
    </submittedName>
</protein>
<feature type="domain" description="CN hydrolase" evidence="2">
    <location>
        <begin position="7"/>
        <end position="261"/>
    </location>
</feature>
<evidence type="ECO:0000256" key="1">
    <source>
        <dbReference type="ARBA" id="ARBA00022801"/>
    </source>
</evidence>
<gene>
    <name evidence="3" type="ORF">NYF23_02870</name>
</gene>
<dbReference type="CDD" id="cd07572">
    <property type="entry name" value="nit"/>
    <property type="match status" value="1"/>
</dbReference>
<evidence type="ECO:0000259" key="2">
    <source>
        <dbReference type="PROSITE" id="PS50263"/>
    </source>
</evidence>
<dbReference type="PANTHER" id="PTHR23088">
    <property type="entry name" value="NITRILASE-RELATED"/>
    <property type="match status" value="1"/>
</dbReference>
<dbReference type="Pfam" id="PF00795">
    <property type="entry name" value="CN_hydrolase"/>
    <property type="match status" value="1"/>
</dbReference>
<name>A0ABY5TTR2_9GAMM</name>
<dbReference type="EMBL" id="CP103416">
    <property type="protein sequence ID" value="UVW35564.1"/>
    <property type="molecule type" value="Genomic_DNA"/>
</dbReference>
<dbReference type="Proteomes" id="UP001059934">
    <property type="component" value="Chromosome"/>
</dbReference>
<sequence>MTSNNSFIAAAVQLRPQQSLQQNLAAAELLIGQAADAGSRLVVVPENFAYLGFSDLTEIGLAEQRNGPVYEFLSEQARRHSLWLVGGTVPVSDTDSAKPFARSWLFDPRGDLAQYYDKIHLFDVDVPKSKDGVSQQVSYRESDDYRSARDVVVAATDHCQLGMTVCYDLRFAELYRQLADGDAQVVAVPAAFTAATGRDHWELLLRARAVENQLFVIGANMVDRDHPRRGLWGGSAIIDPWGTVLARVDDEPGVAIAEIDLDRLAEIRSKMPVAQHRKLGGF</sequence>
<accession>A0ABY5TTR2</accession>
<dbReference type="Gene3D" id="3.60.110.10">
    <property type="entry name" value="Carbon-nitrogen hydrolase"/>
    <property type="match status" value="1"/>
</dbReference>
<proteinExistence type="predicted"/>
<keyword evidence="1 3" id="KW-0378">Hydrolase</keyword>
<keyword evidence="4" id="KW-1185">Reference proteome</keyword>
<dbReference type="PROSITE" id="PS50263">
    <property type="entry name" value="CN_HYDROLASE"/>
    <property type="match status" value="1"/>
</dbReference>
<dbReference type="GO" id="GO:0016787">
    <property type="term" value="F:hydrolase activity"/>
    <property type="evidence" value="ECO:0007669"/>
    <property type="project" value="UniProtKB-KW"/>
</dbReference>
<dbReference type="InterPro" id="IPR003010">
    <property type="entry name" value="C-N_Hydrolase"/>
</dbReference>
<dbReference type="SUPFAM" id="SSF56317">
    <property type="entry name" value="Carbon-nitrogen hydrolase"/>
    <property type="match status" value="1"/>
</dbReference>
<organism evidence="3 4">
    <name type="scientific">SAR92 clade bacterium H455</name>
    <dbReference type="NCBI Taxonomy" id="2974818"/>
    <lineage>
        <taxon>Bacteria</taxon>
        <taxon>Pseudomonadati</taxon>
        <taxon>Pseudomonadota</taxon>
        <taxon>Gammaproteobacteria</taxon>
        <taxon>Cellvibrionales</taxon>
        <taxon>Porticoccaceae</taxon>
        <taxon>SAR92 clade</taxon>
    </lineage>
</organism>
<evidence type="ECO:0000313" key="4">
    <source>
        <dbReference type="Proteomes" id="UP001059934"/>
    </source>
</evidence>
<reference evidence="3" key="1">
    <citation type="submission" date="2022-08" db="EMBL/GenBank/DDBJ databases">
        <title>Catabolic pathway analysis in culturable SAR92 clade bacteria reveals their overlooked roles in DMSP degradation in coastal seas.</title>
        <authorList>
            <person name="He X."/>
            <person name="Zhang X."/>
            <person name="Zhang Y."/>
        </authorList>
    </citation>
    <scope>NUCLEOTIDE SEQUENCE</scope>
    <source>
        <strain evidence="3">H455</strain>
    </source>
</reference>
<dbReference type="InterPro" id="IPR045254">
    <property type="entry name" value="Nit1/2_C-N_Hydrolase"/>
</dbReference>